<dbReference type="InterPro" id="IPR013087">
    <property type="entry name" value="Znf_C2H2_type"/>
</dbReference>
<dbReference type="GO" id="GO:0000978">
    <property type="term" value="F:RNA polymerase II cis-regulatory region sequence-specific DNA binding"/>
    <property type="evidence" value="ECO:0007669"/>
    <property type="project" value="TreeGrafter"/>
</dbReference>
<evidence type="ECO:0000256" key="13">
    <source>
        <dbReference type="SAM" id="MobiDB-lite"/>
    </source>
</evidence>
<dbReference type="Gene3D" id="3.30.160.60">
    <property type="entry name" value="Classic Zinc Finger"/>
    <property type="match status" value="2"/>
</dbReference>
<proteinExistence type="inferred from homology"/>
<evidence type="ECO:0000256" key="6">
    <source>
        <dbReference type="ARBA" id="ARBA00022833"/>
    </source>
</evidence>
<dbReference type="PROSITE" id="PS50157">
    <property type="entry name" value="ZINC_FINGER_C2H2_2"/>
    <property type="match status" value="2"/>
</dbReference>
<dbReference type="FunFam" id="3.30.160.60:FF:000089">
    <property type="entry name" value="DNA-binding protein creA"/>
    <property type="match status" value="1"/>
</dbReference>
<dbReference type="PANTHER" id="PTHR47428">
    <property type="entry name" value="REGULATORY PROTEIN MIG1-RELATED"/>
    <property type="match status" value="1"/>
</dbReference>
<feature type="compositionally biased region" description="Low complexity" evidence="13">
    <location>
        <begin position="414"/>
        <end position="428"/>
    </location>
</feature>
<evidence type="ECO:0000256" key="1">
    <source>
        <dbReference type="ARBA" id="ARBA00004123"/>
    </source>
</evidence>
<evidence type="ECO:0000256" key="3">
    <source>
        <dbReference type="ARBA" id="ARBA00022723"/>
    </source>
</evidence>
<accession>A0A9P9IHW7</accession>
<dbReference type="SMART" id="SM00355">
    <property type="entry name" value="ZnF_C2H2"/>
    <property type="match status" value="2"/>
</dbReference>
<dbReference type="InterPro" id="IPR036236">
    <property type="entry name" value="Znf_C2H2_sf"/>
</dbReference>
<evidence type="ECO:0000256" key="10">
    <source>
        <dbReference type="ARBA" id="ARBA00023242"/>
    </source>
</evidence>
<dbReference type="GO" id="GO:0005737">
    <property type="term" value="C:cytoplasm"/>
    <property type="evidence" value="ECO:0007669"/>
    <property type="project" value="TreeGrafter"/>
</dbReference>
<organism evidence="15 16">
    <name type="scientific">Dendryphion nanum</name>
    <dbReference type="NCBI Taxonomy" id="256645"/>
    <lineage>
        <taxon>Eukaryota</taxon>
        <taxon>Fungi</taxon>
        <taxon>Dikarya</taxon>
        <taxon>Ascomycota</taxon>
        <taxon>Pezizomycotina</taxon>
        <taxon>Dothideomycetes</taxon>
        <taxon>Pleosporomycetidae</taxon>
        <taxon>Pleosporales</taxon>
        <taxon>Torulaceae</taxon>
        <taxon>Dendryphion</taxon>
    </lineage>
</organism>
<evidence type="ECO:0000256" key="9">
    <source>
        <dbReference type="ARBA" id="ARBA00023163"/>
    </source>
</evidence>
<keyword evidence="8" id="KW-0238">DNA-binding</keyword>
<keyword evidence="10" id="KW-0539">Nucleus</keyword>
<evidence type="ECO:0000256" key="11">
    <source>
        <dbReference type="ARBA" id="ARBA00038023"/>
    </source>
</evidence>
<dbReference type="OrthoDB" id="654211at2759"/>
<dbReference type="Pfam" id="PF00096">
    <property type="entry name" value="zf-C2H2"/>
    <property type="match status" value="2"/>
</dbReference>
<feature type="region of interest" description="Disordered" evidence="13">
    <location>
        <begin position="121"/>
        <end position="143"/>
    </location>
</feature>
<feature type="domain" description="C2H2-type" evidence="14">
    <location>
        <begin position="80"/>
        <end position="107"/>
    </location>
</feature>
<keyword evidence="7" id="KW-0805">Transcription regulation</keyword>
<gene>
    <name evidence="15" type="ORF">B0J11DRAFT_60699</name>
</gene>
<keyword evidence="9" id="KW-0804">Transcription</keyword>
<dbReference type="PANTHER" id="PTHR47428:SF1">
    <property type="entry name" value="REGULATORY PROTEIN MIG1-RELATED"/>
    <property type="match status" value="1"/>
</dbReference>
<keyword evidence="5 12" id="KW-0863">Zinc-finger</keyword>
<evidence type="ECO:0000313" key="16">
    <source>
        <dbReference type="Proteomes" id="UP000700596"/>
    </source>
</evidence>
<keyword evidence="4" id="KW-0677">Repeat</keyword>
<feature type="region of interest" description="Disordered" evidence="13">
    <location>
        <begin position="162"/>
        <end position="196"/>
    </location>
</feature>
<dbReference type="AlphaFoldDB" id="A0A9P9IHW7"/>
<feature type="compositionally biased region" description="Basic and acidic residues" evidence="13">
    <location>
        <begin position="280"/>
        <end position="289"/>
    </location>
</feature>
<dbReference type="FunFam" id="3.30.160.60:FF:000152">
    <property type="entry name" value="DNA-binding protein creA"/>
    <property type="match status" value="1"/>
</dbReference>
<sequence>MPSSTSSVGFGNLLNPDTNNDHQQQYMHSTSSSTSTSTNTITTPQTQSPMATAAVSLMAPLLQNAQCSQDEQRQDLPRPYKCPLCEKAFHRLEHQTRHIRTHTGEKPHACTFPGCTKRFSRSDELTRHSRIHNNPNSRRSNKQHVAAAAAAAAAAGMIEPNSIAHMMPPPSKPISRSAPSSNIGSPNVSPPHSFSNYSPNLSHDLASYRSGTLSNSNSPNALNRSIDLLADAASKLEQRQPFSHGGRHLNTHGFHPYHNSSGRLPGLAQYAYSQPMSRSHSHEDDDQYSHRMTKKSRPGSPMSTAPPSPTFSHDSCSPTPDHTPLATPAHSPRLRPQGFSDLQLPHIRHLSLHHVPALAPMEPSTNTEPAYVPSQPSGLRIGDIISKPDGAQRKLPVPQVPKVAVQDLLNSTHGFSSGHSSTAGSLAGNDLMDRF</sequence>
<evidence type="ECO:0000259" key="14">
    <source>
        <dbReference type="PROSITE" id="PS50157"/>
    </source>
</evidence>
<feature type="region of interest" description="Disordered" evidence="13">
    <location>
        <begin position="414"/>
        <end position="435"/>
    </location>
</feature>
<evidence type="ECO:0000256" key="2">
    <source>
        <dbReference type="ARBA" id="ARBA00022491"/>
    </source>
</evidence>
<feature type="compositionally biased region" description="Polar residues" evidence="13">
    <location>
        <begin position="1"/>
        <end position="22"/>
    </location>
</feature>
<evidence type="ECO:0000256" key="12">
    <source>
        <dbReference type="PROSITE-ProRule" id="PRU00042"/>
    </source>
</evidence>
<comment type="caution">
    <text evidence="15">The sequence shown here is derived from an EMBL/GenBank/DDBJ whole genome shotgun (WGS) entry which is preliminary data.</text>
</comment>
<feature type="region of interest" description="Disordered" evidence="13">
    <location>
        <begin position="238"/>
        <end position="337"/>
    </location>
</feature>
<evidence type="ECO:0000256" key="8">
    <source>
        <dbReference type="ARBA" id="ARBA00023125"/>
    </source>
</evidence>
<keyword evidence="3" id="KW-0479">Metal-binding</keyword>
<keyword evidence="2" id="KW-0678">Repressor</keyword>
<feature type="compositionally biased region" description="Polar residues" evidence="13">
    <location>
        <begin position="310"/>
        <end position="320"/>
    </location>
</feature>
<dbReference type="GO" id="GO:0008270">
    <property type="term" value="F:zinc ion binding"/>
    <property type="evidence" value="ECO:0007669"/>
    <property type="project" value="UniProtKB-KW"/>
</dbReference>
<dbReference type="Proteomes" id="UP000700596">
    <property type="component" value="Unassembled WGS sequence"/>
</dbReference>
<comment type="subcellular location">
    <subcellularLocation>
        <location evidence="1">Nucleus</location>
    </subcellularLocation>
</comment>
<comment type="similarity">
    <text evidence="11">Belongs to the creA/MIG C2H2-type zinc-finger protein family.</text>
</comment>
<evidence type="ECO:0000256" key="4">
    <source>
        <dbReference type="ARBA" id="ARBA00022737"/>
    </source>
</evidence>
<name>A0A9P9IHW7_9PLEO</name>
<dbReference type="GO" id="GO:0005634">
    <property type="term" value="C:nucleus"/>
    <property type="evidence" value="ECO:0007669"/>
    <property type="project" value="UniProtKB-SubCell"/>
</dbReference>
<feature type="compositionally biased region" description="Low complexity" evidence="13">
    <location>
        <begin position="23"/>
        <end position="45"/>
    </location>
</feature>
<feature type="region of interest" description="Disordered" evidence="13">
    <location>
        <begin position="1"/>
        <end position="45"/>
    </location>
</feature>
<dbReference type="SUPFAM" id="SSF57667">
    <property type="entry name" value="beta-beta-alpha zinc fingers"/>
    <property type="match status" value="1"/>
</dbReference>
<evidence type="ECO:0000256" key="5">
    <source>
        <dbReference type="ARBA" id="ARBA00022771"/>
    </source>
</evidence>
<reference evidence="15" key="1">
    <citation type="journal article" date="2021" name="Nat. Commun.">
        <title>Genetic determinants of endophytism in the Arabidopsis root mycobiome.</title>
        <authorList>
            <person name="Mesny F."/>
            <person name="Miyauchi S."/>
            <person name="Thiergart T."/>
            <person name="Pickel B."/>
            <person name="Atanasova L."/>
            <person name="Karlsson M."/>
            <person name="Huettel B."/>
            <person name="Barry K.W."/>
            <person name="Haridas S."/>
            <person name="Chen C."/>
            <person name="Bauer D."/>
            <person name="Andreopoulos W."/>
            <person name="Pangilinan J."/>
            <person name="LaButti K."/>
            <person name="Riley R."/>
            <person name="Lipzen A."/>
            <person name="Clum A."/>
            <person name="Drula E."/>
            <person name="Henrissat B."/>
            <person name="Kohler A."/>
            <person name="Grigoriev I.V."/>
            <person name="Martin F.M."/>
            <person name="Hacquard S."/>
        </authorList>
    </citation>
    <scope>NUCLEOTIDE SEQUENCE</scope>
    <source>
        <strain evidence="15">MPI-CAGE-CH-0243</strain>
    </source>
</reference>
<evidence type="ECO:0000313" key="15">
    <source>
        <dbReference type="EMBL" id="KAH7121216.1"/>
    </source>
</evidence>
<dbReference type="InterPro" id="IPR051007">
    <property type="entry name" value="creA/MIG_C2H2-ZnF"/>
</dbReference>
<evidence type="ECO:0000256" key="7">
    <source>
        <dbReference type="ARBA" id="ARBA00023015"/>
    </source>
</evidence>
<keyword evidence="6" id="KW-0862">Zinc</keyword>
<feature type="domain" description="C2H2-type" evidence="14">
    <location>
        <begin position="108"/>
        <end position="137"/>
    </location>
</feature>
<dbReference type="GO" id="GO:0000433">
    <property type="term" value="P:carbon catabolite repression of transcription from RNA polymerase II promoter by glucose"/>
    <property type="evidence" value="ECO:0007669"/>
    <property type="project" value="TreeGrafter"/>
</dbReference>
<feature type="compositionally biased region" description="Polar residues" evidence="13">
    <location>
        <begin position="177"/>
        <end position="196"/>
    </location>
</feature>
<dbReference type="EMBL" id="JAGMWT010000010">
    <property type="protein sequence ID" value="KAH7121216.1"/>
    <property type="molecule type" value="Genomic_DNA"/>
</dbReference>
<dbReference type="GO" id="GO:0043609">
    <property type="term" value="P:regulation of carbon utilization"/>
    <property type="evidence" value="ECO:0007669"/>
    <property type="project" value="UniProtKB-ARBA"/>
</dbReference>
<dbReference type="PROSITE" id="PS00028">
    <property type="entry name" value="ZINC_FINGER_C2H2_1"/>
    <property type="match status" value="2"/>
</dbReference>
<protein>
    <recommendedName>
        <fullName evidence="14">C2H2-type domain-containing protein</fullName>
    </recommendedName>
</protein>
<keyword evidence="16" id="KW-1185">Reference proteome</keyword>